<protein>
    <submittedName>
        <fullName evidence="17">TonB-dependent receptor</fullName>
    </submittedName>
</protein>
<evidence type="ECO:0000256" key="9">
    <source>
        <dbReference type="ARBA" id="ARBA00023136"/>
    </source>
</evidence>
<dbReference type="GO" id="GO:0006811">
    <property type="term" value="P:monoatomic ion transport"/>
    <property type="evidence" value="ECO:0007669"/>
    <property type="project" value="UniProtKB-KW"/>
</dbReference>
<keyword evidence="7" id="KW-0406">Ion transport</keyword>
<evidence type="ECO:0000256" key="13">
    <source>
        <dbReference type="RuleBase" id="RU003357"/>
    </source>
</evidence>
<evidence type="ECO:0000256" key="10">
    <source>
        <dbReference type="ARBA" id="ARBA00023170"/>
    </source>
</evidence>
<dbReference type="InterPro" id="IPR000531">
    <property type="entry name" value="Beta-barrel_TonB"/>
</dbReference>
<evidence type="ECO:0000259" key="15">
    <source>
        <dbReference type="Pfam" id="PF00593"/>
    </source>
</evidence>
<keyword evidence="10 17" id="KW-0675">Receptor</keyword>
<evidence type="ECO:0000256" key="8">
    <source>
        <dbReference type="ARBA" id="ARBA00023077"/>
    </source>
</evidence>
<name>A0A5C1DJS2_9NEIS</name>
<dbReference type="EMBL" id="CP043473">
    <property type="protein sequence ID" value="QEL56986.1"/>
    <property type="molecule type" value="Genomic_DNA"/>
</dbReference>
<keyword evidence="11 12" id="KW-0998">Cell outer membrane</keyword>
<dbReference type="InterPro" id="IPR037066">
    <property type="entry name" value="Plug_dom_sf"/>
</dbReference>
<dbReference type="GO" id="GO:0015889">
    <property type="term" value="P:cobalamin transport"/>
    <property type="evidence" value="ECO:0007669"/>
    <property type="project" value="TreeGrafter"/>
</dbReference>
<evidence type="ECO:0000256" key="5">
    <source>
        <dbReference type="ARBA" id="ARBA00022692"/>
    </source>
</evidence>
<dbReference type="Gene3D" id="2.40.170.20">
    <property type="entry name" value="TonB-dependent receptor, beta-barrel domain"/>
    <property type="match status" value="1"/>
</dbReference>
<keyword evidence="9 12" id="KW-0472">Membrane</keyword>
<evidence type="ECO:0000256" key="2">
    <source>
        <dbReference type="ARBA" id="ARBA00009810"/>
    </source>
</evidence>
<reference evidence="17 18" key="1">
    <citation type="submission" date="2019-08" db="EMBL/GenBank/DDBJ databases">
        <title>Chromobacterium paludis, a novel bacterium isolated from a Maryland marsh pond.</title>
        <authorList>
            <person name="Blackburn M.B."/>
            <person name="Gundersen-Rindal D.E."/>
        </authorList>
    </citation>
    <scope>NUCLEOTIDE SEQUENCE [LARGE SCALE GENOMIC DNA]</scope>
    <source>
        <strain evidence="18">IIBBL 257-1</strain>
    </source>
</reference>
<dbReference type="CDD" id="cd01347">
    <property type="entry name" value="ligand_gated_channel"/>
    <property type="match status" value="1"/>
</dbReference>
<evidence type="ECO:0000256" key="14">
    <source>
        <dbReference type="SAM" id="SignalP"/>
    </source>
</evidence>
<keyword evidence="5 12" id="KW-0812">Transmembrane</keyword>
<dbReference type="InterPro" id="IPR012910">
    <property type="entry name" value="Plug_dom"/>
</dbReference>
<dbReference type="AlphaFoldDB" id="A0A5C1DJS2"/>
<evidence type="ECO:0000256" key="11">
    <source>
        <dbReference type="ARBA" id="ARBA00023237"/>
    </source>
</evidence>
<evidence type="ECO:0000256" key="6">
    <source>
        <dbReference type="ARBA" id="ARBA00022729"/>
    </source>
</evidence>
<proteinExistence type="inferred from homology"/>
<dbReference type="PROSITE" id="PS52016">
    <property type="entry name" value="TONB_DEPENDENT_REC_3"/>
    <property type="match status" value="1"/>
</dbReference>
<keyword evidence="4 12" id="KW-1134">Transmembrane beta strand</keyword>
<dbReference type="Pfam" id="PF07715">
    <property type="entry name" value="Plug"/>
    <property type="match status" value="1"/>
</dbReference>
<dbReference type="PANTHER" id="PTHR30069">
    <property type="entry name" value="TONB-DEPENDENT OUTER MEMBRANE RECEPTOR"/>
    <property type="match status" value="1"/>
</dbReference>
<dbReference type="Gene3D" id="2.170.130.10">
    <property type="entry name" value="TonB-dependent receptor, plug domain"/>
    <property type="match status" value="1"/>
</dbReference>
<keyword evidence="8 13" id="KW-0798">TonB box</keyword>
<dbReference type="InterPro" id="IPR036942">
    <property type="entry name" value="Beta-barrel_TonB_sf"/>
</dbReference>
<dbReference type="GO" id="GO:0009279">
    <property type="term" value="C:cell outer membrane"/>
    <property type="evidence" value="ECO:0007669"/>
    <property type="project" value="UniProtKB-SubCell"/>
</dbReference>
<dbReference type="PROSITE" id="PS51257">
    <property type="entry name" value="PROKAR_LIPOPROTEIN"/>
    <property type="match status" value="1"/>
</dbReference>
<dbReference type="PANTHER" id="PTHR30069:SF53">
    <property type="entry name" value="COLICIN I RECEPTOR-RELATED"/>
    <property type="match status" value="1"/>
</dbReference>
<feature type="signal peptide" evidence="14">
    <location>
        <begin position="1"/>
        <end position="21"/>
    </location>
</feature>
<evidence type="ECO:0000256" key="3">
    <source>
        <dbReference type="ARBA" id="ARBA00022448"/>
    </source>
</evidence>
<comment type="similarity">
    <text evidence="2 12 13">Belongs to the TonB-dependent receptor family.</text>
</comment>
<organism evidence="17 18">
    <name type="scientific">Chromobacterium paludis</name>
    <dbReference type="NCBI Taxonomy" id="2605945"/>
    <lineage>
        <taxon>Bacteria</taxon>
        <taxon>Pseudomonadati</taxon>
        <taxon>Pseudomonadota</taxon>
        <taxon>Betaproteobacteria</taxon>
        <taxon>Neisseriales</taxon>
        <taxon>Chromobacteriaceae</taxon>
        <taxon>Chromobacterium</taxon>
    </lineage>
</organism>
<dbReference type="SUPFAM" id="SSF56935">
    <property type="entry name" value="Porins"/>
    <property type="match status" value="1"/>
</dbReference>
<dbReference type="Proteomes" id="UP000322079">
    <property type="component" value="Chromosome"/>
</dbReference>
<dbReference type="InterPro" id="IPR039426">
    <property type="entry name" value="TonB-dep_rcpt-like"/>
</dbReference>
<feature type="chain" id="PRO_5022982773" evidence="14">
    <location>
        <begin position="22"/>
        <end position="612"/>
    </location>
</feature>
<evidence type="ECO:0000256" key="7">
    <source>
        <dbReference type="ARBA" id="ARBA00023065"/>
    </source>
</evidence>
<evidence type="ECO:0000256" key="4">
    <source>
        <dbReference type="ARBA" id="ARBA00022452"/>
    </source>
</evidence>
<evidence type="ECO:0000313" key="18">
    <source>
        <dbReference type="Proteomes" id="UP000322079"/>
    </source>
</evidence>
<dbReference type="RefSeq" id="WP_149298172.1">
    <property type="nucleotide sequence ID" value="NZ_CP043473.1"/>
</dbReference>
<evidence type="ECO:0000259" key="16">
    <source>
        <dbReference type="Pfam" id="PF07715"/>
    </source>
</evidence>
<comment type="subcellular location">
    <subcellularLocation>
        <location evidence="1 12">Cell outer membrane</location>
        <topology evidence="1 12">Multi-pass membrane protein</topology>
    </subcellularLocation>
</comment>
<keyword evidence="6 14" id="KW-0732">Signal</keyword>
<feature type="domain" description="TonB-dependent receptor plug" evidence="16">
    <location>
        <begin position="43"/>
        <end position="149"/>
    </location>
</feature>
<evidence type="ECO:0000256" key="1">
    <source>
        <dbReference type="ARBA" id="ARBA00004571"/>
    </source>
</evidence>
<dbReference type="Pfam" id="PF00593">
    <property type="entry name" value="TonB_dep_Rec_b-barrel"/>
    <property type="match status" value="1"/>
</dbReference>
<keyword evidence="3 12" id="KW-0813">Transport</keyword>
<evidence type="ECO:0000256" key="12">
    <source>
        <dbReference type="PROSITE-ProRule" id="PRU01360"/>
    </source>
</evidence>
<gene>
    <name evidence="17" type="ORF">FYK34_16160</name>
</gene>
<accession>A0A5C1DJS2</accession>
<sequence length="612" mass="66904">MFKPQTCALAVALACIAAAHAANEPEFAGDPVIVTASRIAQPLSKTLADATVITRDEIEQSGAQTMQQVLSRQAAIMVTGNGGPGANSSVFLRGTNANHTVVLVDGVRISSATTGTTALQNIPLDQVERIEILRGPASSLYGADAIGGVIQILTRKGTGAPRFNASVEAGSRNTGKLTAGVAGKSGDTAYSVQLSHGQSSGFSATNSKNLYAYNPDNDGYRRDSYTANVTQTLAPGHELTLRLFQNFARADFDQHAIGQDWTDSRLTGQSLESRNRITDIWTSTLRYSHSQDKQETFSDASGGRRDSLYQTTQNEWSWQNDLNTAWGVFALGASHNEQKVDSTSVFTKATRSQNAGFVTYQLERGANLFQASVRRDHDDQFGGKTTGKVDYGYRFADGWLARAGYGTAYKAPTFNDLYYPFDGFYQGNPKLQPENSINGELGLEYRSQGRLFRLTGFRNRVSNLISYGLLGNGVGTMFNVNRATIRGLTVEGQTRLAEVDLAANLTLLDARDDKTGQWLAFRPRQSANFTASRDWGRWTAGIEQQIVSVRYDNLYNVNLHGYGVSNAYANYRFAKNWTATARVDNLFDREYQTAQGYNTGGLGAFLGVRYQQ</sequence>
<dbReference type="KEGG" id="chrm:FYK34_16160"/>
<feature type="domain" description="TonB-dependent receptor-like beta-barrel" evidence="15">
    <location>
        <begin position="180"/>
        <end position="586"/>
    </location>
</feature>
<keyword evidence="18" id="KW-1185">Reference proteome</keyword>
<evidence type="ECO:0000313" key="17">
    <source>
        <dbReference type="EMBL" id="QEL56986.1"/>
    </source>
</evidence>